<proteinExistence type="predicted"/>
<feature type="region of interest" description="Disordered" evidence="1">
    <location>
        <begin position="62"/>
        <end position="127"/>
    </location>
</feature>
<reference evidence="2" key="1">
    <citation type="submission" date="2020-06" db="EMBL/GenBank/DDBJ databases">
        <authorList>
            <person name="Li T."/>
            <person name="Hu X."/>
            <person name="Zhang T."/>
            <person name="Song X."/>
            <person name="Zhang H."/>
            <person name="Dai N."/>
            <person name="Sheng W."/>
            <person name="Hou X."/>
            <person name="Wei L."/>
        </authorList>
    </citation>
    <scope>NUCLEOTIDE SEQUENCE</scope>
    <source>
        <strain evidence="2">3651</strain>
        <tissue evidence="2">Leaf</tissue>
    </source>
</reference>
<comment type="caution">
    <text evidence="2">The sequence shown here is derived from an EMBL/GenBank/DDBJ whole genome shotgun (WGS) entry which is preliminary data.</text>
</comment>
<reference evidence="2" key="2">
    <citation type="journal article" date="2024" name="Plant">
        <title>Genomic evolution and insights into agronomic trait innovations of Sesamum species.</title>
        <authorList>
            <person name="Miao H."/>
            <person name="Wang L."/>
            <person name="Qu L."/>
            <person name="Liu H."/>
            <person name="Sun Y."/>
            <person name="Le M."/>
            <person name="Wang Q."/>
            <person name="Wei S."/>
            <person name="Zheng Y."/>
            <person name="Lin W."/>
            <person name="Duan Y."/>
            <person name="Cao H."/>
            <person name="Xiong S."/>
            <person name="Wang X."/>
            <person name="Wei L."/>
            <person name="Li C."/>
            <person name="Ma Q."/>
            <person name="Ju M."/>
            <person name="Zhao R."/>
            <person name="Li G."/>
            <person name="Mu C."/>
            <person name="Tian Q."/>
            <person name="Mei H."/>
            <person name="Zhang T."/>
            <person name="Gao T."/>
            <person name="Zhang H."/>
        </authorList>
    </citation>
    <scope>NUCLEOTIDE SEQUENCE</scope>
    <source>
        <strain evidence="2">3651</strain>
    </source>
</reference>
<evidence type="ECO:0000313" key="3">
    <source>
        <dbReference type="Proteomes" id="UP001293254"/>
    </source>
</evidence>
<organism evidence="2 3">
    <name type="scientific">Sesamum alatum</name>
    <dbReference type="NCBI Taxonomy" id="300844"/>
    <lineage>
        <taxon>Eukaryota</taxon>
        <taxon>Viridiplantae</taxon>
        <taxon>Streptophyta</taxon>
        <taxon>Embryophyta</taxon>
        <taxon>Tracheophyta</taxon>
        <taxon>Spermatophyta</taxon>
        <taxon>Magnoliopsida</taxon>
        <taxon>eudicotyledons</taxon>
        <taxon>Gunneridae</taxon>
        <taxon>Pentapetalae</taxon>
        <taxon>asterids</taxon>
        <taxon>lamiids</taxon>
        <taxon>Lamiales</taxon>
        <taxon>Pedaliaceae</taxon>
        <taxon>Sesamum</taxon>
    </lineage>
</organism>
<name>A0AAE1XIS5_9LAMI</name>
<dbReference type="EMBL" id="JACGWO010000020">
    <property type="protein sequence ID" value="KAK4412184.1"/>
    <property type="molecule type" value="Genomic_DNA"/>
</dbReference>
<keyword evidence="3" id="KW-1185">Reference proteome</keyword>
<evidence type="ECO:0000256" key="1">
    <source>
        <dbReference type="SAM" id="MobiDB-lite"/>
    </source>
</evidence>
<dbReference type="Proteomes" id="UP001293254">
    <property type="component" value="Unassembled WGS sequence"/>
</dbReference>
<accession>A0AAE1XIS5</accession>
<feature type="compositionally biased region" description="Basic residues" evidence="1">
    <location>
        <begin position="118"/>
        <end position="127"/>
    </location>
</feature>
<sequence length="127" mass="14502">MNSALQPIVSKIDHQRDSIGRDKLLRLQEILQFQLRHQRLLKLKLLFKGRAATSCVLRTNLRPFSRTQKQEEEKARPNQLNSLRQLLASGFPSPSTPGKSYRLSFGNHPKLPPIKPSPRLKKALSLS</sequence>
<gene>
    <name evidence="2" type="ORF">Salat_2969300</name>
</gene>
<dbReference type="AlphaFoldDB" id="A0AAE1XIS5"/>
<protein>
    <submittedName>
        <fullName evidence="2">Uncharacterized protein</fullName>
    </submittedName>
</protein>
<evidence type="ECO:0000313" key="2">
    <source>
        <dbReference type="EMBL" id="KAK4412184.1"/>
    </source>
</evidence>